<name>A0A699HBJ5_TANCI</name>
<dbReference type="AlphaFoldDB" id="A0A699HBJ5"/>
<keyword evidence="1" id="KW-0812">Transmembrane</keyword>
<feature type="transmembrane region" description="Helical" evidence="1">
    <location>
        <begin position="206"/>
        <end position="226"/>
    </location>
</feature>
<protein>
    <submittedName>
        <fullName evidence="2">Uncharacterized protein</fullName>
    </submittedName>
</protein>
<proteinExistence type="predicted"/>
<evidence type="ECO:0000313" key="2">
    <source>
        <dbReference type="EMBL" id="GEX37535.1"/>
    </source>
</evidence>
<keyword evidence="1" id="KW-1133">Transmembrane helix</keyword>
<organism evidence="2">
    <name type="scientific">Tanacetum cinerariifolium</name>
    <name type="common">Dalmatian daisy</name>
    <name type="synonym">Chrysanthemum cinerariifolium</name>
    <dbReference type="NCBI Taxonomy" id="118510"/>
    <lineage>
        <taxon>Eukaryota</taxon>
        <taxon>Viridiplantae</taxon>
        <taxon>Streptophyta</taxon>
        <taxon>Embryophyta</taxon>
        <taxon>Tracheophyta</taxon>
        <taxon>Spermatophyta</taxon>
        <taxon>Magnoliopsida</taxon>
        <taxon>eudicotyledons</taxon>
        <taxon>Gunneridae</taxon>
        <taxon>Pentapetalae</taxon>
        <taxon>asterids</taxon>
        <taxon>campanulids</taxon>
        <taxon>Asterales</taxon>
        <taxon>Asteraceae</taxon>
        <taxon>Asteroideae</taxon>
        <taxon>Anthemideae</taxon>
        <taxon>Anthemidinae</taxon>
        <taxon>Tanacetum</taxon>
    </lineage>
</organism>
<accession>A0A699HBJ5</accession>
<sequence length="233" mass="26420">ARGARLCWGEMVECVGSGVRGGKMEGKGFNGVAGNNPEPEGSTHEHSIRWSRSPSILVAIARTFKVILFSIHNDEWKSFHSQLQIALRISRWSYNLIPAESRFKTLCSINKDTFKESLIYQSLQQISNVQALPQKNMLKIMGMTLEEIREKFIPVWNQIEDFIPMASKEEGERFKRKGLRLEQGSAKKMKTSEEVSEEDLKEMMQLVLAVGILAVLASPFPLLFLAKEMKAIF</sequence>
<keyword evidence="1" id="KW-0472">Membrane</keyword>
<feature type="non-terminal residue" evidence="2">
    <location>
        <position position="1"/>
    </location>
</feature>
<comment type="caution">
    <text evidence="2">The sequence shown here is derived from an EMBL/GenBank/DDBJ whole genome shotgun (WGS) entry which is preliminary data.</text>
</comment>
<gene>
    <name evidence="2" type="ORF">Tci_309510</name>
</gene>
<reference evidence="2" key="1">
    <citation type="journal article" date="2019" name="Sci. Rep.">
        <title>Draft genome of Tanacetum cinerariifolium, the natural source of mosquito coil.</title>
        <authorList>
            <person name="Yamashiro T."/>
            <person name="Shiraishi A."/>
            <person name="Satake H."/>
            <person name="Nakayama K."/>
        </authorList>
    </citation>
    <scope>NUCLEOTIDE SEQUENCE</scope>
</reference>
<evidence type="ECO:0000256" key="1">
    <source>
        <dbReference type="SAM" id="Phobius"/>
    </source>
</evidence>
<dbReference type="EMBL" id="BKCJ010104675">
    <property type="protein sequence ID" value="GEX37535.1"/>
    <property type="molecule type" value="Genomic_DNA"/>
</dbReference>